<proteinExistence type="predicted"/>
<dbReference type="EMBL" id="MN740008">
    <property type="protein sequence ID" value="QHT83388.1"/>
    <property type="molecule type" value="Genomic_DNA"/>
</dbReference>
<dbReference type="AlphaFoldDB" id="A0A6C0HRP2"/>
<organism evidence="2">
    <name type="scientific">viral metagenome</name>
    <dbReference type="NCBI Taxonomy" id="1070528"/>
    <lineage>
        <taxon>unclassified sequences</taxon>
        <taxon>metagenomes</taxon>
        <taxon>organismal metagenomes</taxon>
    </lineage>
</organism>
<feature type="transmembrane region" description="Helical" evidence="1">
    <location>
        <begin position="124"/>
        <end position="144"/>
    </location>
</feature>
<name>A0A6C0HRP2_9ZZZZ</name>
<evidence type="ECO:0000256" key="1">
    <source>
        <dbReference type="SAM" id="Phobius"/>
    </source>
</evidence>
<feature type="transmembrane region" description="Helical" evidence="1">
    <location>
        <begin position="35"/>
        <end position="59"/>
    </location>
</feature>
<protein>
    <submittedName>
        <fullName evidence="2">Uncharacterized protein</fullName>
    </submittedName>
</protein>
<evidence type="ECO:0000313" key="2">
    <source>
        <dbReference type="EMBL" id="QHT83388.1"/>
    </source>
</evidence>
<keyword evidence="1" id="KW-0472">Membrane</keyword>
<feature type="transmembrane region" description="Helical" evidence="1">
    <location>
        <begin position="95"/>
        <end position="112"/>
    </location>
</feature>
<sequence>MDSNLVLSFLFGLFAKVYDDIIDNKLNISEYYVDILKYFVISLVSIVCFNDAVFSIIYFEMTLLSLLMDKFYTSNLDISKDTDDEKDLLALNDNVWVYSCILSGICIIYHIFKNFAKININFSFKNLTFFINILINFFIITLDIYFTPEHSSDKKLYARIFVLVILCIFIYYMSRFQEYIYEGNYGIILMNIGFLIGSVTFLTLDKFKVFDNFKNKNVNDKYLVNHTIDDKEDLNEDKG</sequence>
<feature type="transmembrane region" description="Helical" evidence="1">
    <location>
        <begin position="156"/>
        <end position="173"/>
    </location>
</feature>
<reference evidence="2" key="1">
    <citation type="journal article" date="2020" name="Nature">
        <title>Giant virus diversity and host interactions through global metagenomics.</title>
        <authorList>
            <person name="Schulz F."/>
            <person name="Roux S."/>
            <person name="Paez-Espino D."/>
            <person name="Jungbluth S."/>
            <person name="Walsh D.A."/>
            <person name="Denef V.J."/>
            <person name="McMahon K.D."/>
            <person name="Konstantinidis K.T."/>
            <person name="Eloe-Fadrosh E.A."/>
            <person name="Kyrpides N.C."/>
            <person name="Woyke T."/>
        </authorList>
    </citation>
    <scope>NUCLEOTIDE SEQUENCE</scope>
    <source>
        <strain evidence="2">GVMAG-M-3300023184-167</strain>
    </source>
</reference>
<keyword evidence="1" id="KW-0812">Transmembrane</keyword>
<feature type="transmembrane region" description="Helical" evidence="1">
    <location>
        <begin position="185"/>
        <end position="204"/>
    </location>
</feature>
<accession>A0A6C0HRP2</accession>
<keyword evidence="1" id="KW-1133">Transmembrane helix</keyword>